<evidence type="ECO:0000313" key="3">
    <source>
        <dbReference type="EnsemblMetazoa" id="XP_050512633.1"/>
    </source>
</evidence>
<dbReference type="Proteomes" id="UP001652700">
    <property type="component" value="Unplaced"/>
</dbReference>
<organism evidence="3 4">
    <name type="scientific">Diabrotica virgifera virgifera</name>
    <name type="common">western corn rootworm</name>
    <dbReference type="NCBI Taxonomy" id="50390"/>
    <lineage>
        <taxon>Eukaryota</taxon>
        <taxon>Metazoa</taxon>
        <taxon>Ecdysozoa</taxon>
        <taxon>Arthropoda</taxon>
        <taxon>Hexapoda</taxon>
        <taxon>Insecta</taxon>
        <taxon>Pterygota</taxon>
        <taxon>Neoptera</taxon>
        <taxon>Endopterygota</taxon>
        <taxon>Coleoptera</taxon>
        <taxon>Polyphaga</taxon>
        <taxon>Cucujiformia</taxon>
        <taxon>Chrysomeloidea</taxon>
        <taxon>Chrysomelidae</taxon>
        <taxon>Galerucinae</taxon>
        <taxon>Diabroticina</taxon>
        <taxon>Diabroticites</taxon>
        <taxon>Diabrotica</taxon>
    </lineage>
</organism>
<reference evidence="3" key="1">
    <citation type="submission" date="2025-05" db="UniProtKB">
        <authorList>
            <consortium name="EnsemblMetazoa"/>
        </authorList>
    </citation>
    <scope>IDENTIFICATION</scope>
</reference>
<accession>A0ABM5KR09</accession>
<name>A0ABM5KR09_DIAVI</name>
<evidence type="ECO:0000256" key="1">
    <source>
        <dbReference type="SAM" id="Coils"/>
    </source>
</evidence>
<sequence length="203" mass="23938">MADPETIREIMRYDEHVDADREFIRSLPDMPTTSVGTIPKPPKPEAIKSEATKSEKVAVSSTKRERDWDSDSESSDVAVQPTNNVDVDEDENFWLNLSSYRFNKLKDVHNERLRIEKDIKNVDDICRHEEQKLQKLTETVSSLRSQYYKAKHDEEVLRKKVREKINLQKSKRVSMLREKSIYDNQIKTMLMTERTKNHDKLEN</sequence>
<evidence type="ECO:0000313" key="4">
    <source>
        <dbReference type="Proteomes" id="UP001652700"/>
    </source>
</evidence>
<feature type="compositionally biased region" description="Basic and acidic residues" evidence="2">
    <location>
        <begin position="42"/>
        <end position="69"/>
    </location>
</feature>
<keyword evidence="1" id="KW-0175">Coiled coil</keyword>
<evidence type="ECO:0000256" key="2">
    <source>
        <dbReference type="SAM" id="MobiDB-lite"/>
    </source>
</evidence>
<proteinExistence type="predicted"/>
<feature type="region of interest" description="Disordered" evidence="2">
    <location>
        <begin position="25"/>
        <end position="83"/>
    </location>
</feature>
<protein>
    <submittedName>
        <fullName evidence="3">Uncharacterized protein</fullName>
    </submittedName>
</protein>
<feature type="coiled-coil region" evidence="1">
    <location>
        <begin position="119"/>
        <end position="146"/>
    </location>
</feature>
<keyword evidence="4" id="KW-1185">Reference proteome</keyword>
<dbReference type="GeneID" id="126888423"/>
<dbReference type="RefSeq" id="XP_050512633.1">
    <property type="nucleotide sequence ID" value="XM_050656676.1"/>
</dbReference>
<dbReference type="EnsemblMetazoa" id="XM_050656676.1">
    <property type="protein sequence ID" value="XP_050512633.1"/>
    <property type="gene ID" value="LOC126888423"/>
</dbReference>